<evidence type="ECO:0000259" key="6">
    <source>
        <dbReference type="PROSITE" id="PS50893"/>
    </source>
</evidence>
<gene>
    <name evidence="7" type="ORF">ACFQPC_12805</name>
</gene>
<dbReference type="SUPFAM" id="SSF52540">
    <property type="entry name" value="P-loop containing nucleoside triphosphate hydrolases"/>
    <property type="match status" value="2"/>
</dbReference>
<dbReference type="InterPro" id="IPR003439">
    <property type="entry name" value="ABC_transporter-like_ATP-bd"/>
</dbReference>
<dbReference type="CDD" id="cd03216">
    <property type="entry name" value="ABC_Carb_Monos_I"/>
    <property type="match status" value="1"/>
</dbReference>
<dbReference type="EMBL" id="JBHTBU010000002">
    <property type="protein sequence ID" value="MFC7288922.1"/>
    <property type="molecule type" value="Genomic_DNA"/>
</dbReference>
<dbReference type="InterPro" id="IPR027417">
    <property type="entry name" value="P-loop_NTPase"/>
</dbReference>
<dbReference type="Gene3D" id="3.40.50.300">
    <property type="entry name" value="P-loop containing nucleotide triphosphate hydrolases"/>
    <property type="match status" value="2"/>
</dbReference>
<dbReference type="PANTHER" id="PTHR43790">
    <property type="entry name" value="CARBOHYDRATE TRANSPORT ATP-BINDING PROTEIN MG119-RELATED"/>
    <property type="match status" value="1"/>
</dbReference>
<dbReference type="Pfam" id="PF00005">
    <property type="entry name" value="ABC_tran"/>
    <property type="match status" value="2"/>
</dbReference>
<dbReference type="Proteomes" id="UP001596542">
    <property type="component" value="Unassembled WGS sequence"/>
</dbReference>
<evidence type="ECO:0000256" key="4">
    <source>
        <dbReference type="ARBA" id="ARBA00022741"/>
    </source>
</evidence>
<reference evidence="8" key="1">
    <citation type="journal article" date="2019" name="Int. J. Syst. Evol. Microbiol.">
        <title>The Global Catalogue of Microorganisms (GCM) 10K type strain sequencing project: providing services to taxonomists for standard genome sequencing and annotation.</title>
        <authorList>
            <consortium name="The Broad Institute Genomics Platform"/>
            <consortium name="The Broad Institute Genome Sequencing Center for Infectious Disease"/>
            <person name="Wu L."/>
            <person name="Ma J."/>
        </authorList>
    </citation>
    <scope>NUCLEOTIDE SEQUENCE [LARGE SCALE GENOMIC DNA]</scope>
    <source>
        <strain evidence="8">KACC 12508</strain>
    </source>
</reference>
<dbReference type="CDD" id="cd03215">
    <property type="entry name" value="ABC_Carb_Monos_II"/>
    <property type="match status" value="1"/>
</dbReference>
<keyword evidence="8" id="KW-1185">Reference proteome</keyword>
<dbReference type="PROSITE" id="PS00211">
    <property type="entry name" value="ABC_TRANSPORTER_1"/>
    <property type="match status" value="2"/>
</dbReference>
<keyword evidence="3" id="KW-0677">Repeat</keyword>
<comment type="caution">
    <text evidence="7">The sequence shown here is derived from an EMBL/GenBank/DDBJ whole genome shotgun (WGS) entry which is preliminary data.</text>
</comment>
<dbReference type="SMART" id="SM00382">
    <property type="entry name" value="AAA"/>
    <property type="match status" value="1"/>
</dbReference>
<dbReference type="PANTHER" id="PTHR43790:SF4">
    <property type="entry name" value="GUANOSINE IMPORT ATP-BINDING PROTEIN NUPO"/>
    <property type="match status" value="1"/>
</dbReference>
<keyword evidence="1" id="KW-0472">Membrane</keyword>
<evidence type="ECO:0000256" key="2">
    <source>
        <dbReference type="ARBA" id="ARBA00022597"/>
    </source>
</evidence>
<keyword evidence="4" id="KW-0547">Nucleotide-binding</keyword>
<feature type="domain" description="ABC transporter" evidence="6">
    <location>
        <begin position="279"/>
        <end position="522"/>
    </location>
</feature>
<dbReference type="InterPro" id="IPR017871">
    <property type="entry name" value="ABC_transporter-like_CS"/>
</dbReference>
<dbReference type="InterPro" id="IPR050107">
    <property type="entry name" value="ABC_carbohydrate_import_ATPase"/>
</dbReference>
<evidence type="ECO:0000256" key="3">
    <source>
        <dbReference type="ARBA" id="ARBA00022737"/>
    </source>
</evidence>
<feature type="domain" description="ABC transporter" evidence="6">
    <location>
        <begin position="4"/>
        <end position="236"/>
    </location>
</feature>
<name>A0ABW2ID97_9BURK</name>
<keyword evidence="2" id="KW-0762">Sugar transport</keyword>
<evidence type="ECO:0000313" key="8">
    <source>
        <dbReference type="Proteomes" id="UP001596542"/>
    </source>
</evidence>
<dbReference type="InterPro" id="IPR003593">
    <property type="entry name" value="AAA+_ATPase"/>
</dbReference>
<proteinExistence type="predicted"/>
<organism evidence="7 8">
    <name type="scientific">Herminiimonas glaciei</name>
    <dbReference type="NCBI Taxonomy" id="523788"/>
    <lineage>
        <taxon>Bacteria</taxon>
        <taxon>Pseudomonadati</taxon>
        <taxon>Pseudomonadota</taxon>
        <taxon>Betaproteobacteria</taxon>
        <taxon>Burkholderiales</taxon>
        <taxon>Oxalobacteraceae</taxon>
        <taxon>Herminiimonas</taxon>
    </lineage>
</organism>
<evidence type="ECO:0000256" key="1">
    <source>
        <dbReference type="ARBA" id="ARBA00022475"/>
    </source>
</evidence>
<keyword evidence="2" id="KW-0813">Transport</keyword>
<sequence>MAILEIAGVTKRFGSHLVLNDISLNVEAGEVHCLLGENGAGKSTLCNLIFGVHRPDAGLIKYDGGEFRPSGPAHALELGIAMVHQHFSLVSNMSVVENLMLGRAQAILKQDFIIRRMQELADEYDLKIDPHCIVGDLSVGERQRIEIIKCLLSNPRLLLLDEPTAVLPPEEVDSLLTVCRKVAESGRGVILVTHKLAEIAKVADRTSVLRQGRIVESVCMEGADMHALVRSMVGRDVKSGDSVLAATLGILSEADQDAANATPVAAAVVNSRSLGLPALQLQGLSFQDKDGVTRLSDVHLSVARGEIVGIAGVEGNGQSELGAIIAGLLTPTGGAMKIGEQDLTGSSAQDITDAGAGIIPEDRHAVACISELSVAENLFLGSLEKFSRFGLLDREKMAKQAATMMSEFDVRATSPNAPMSSLSGGNQQKAVLARELSLDPLIFLLAAQPTRGLDVGAVEAVFNRIRTAASNGLGVLLISSDLNELIAVSDRVAVLYRGAIVGELPADPANREKIGAMMSGHLH</sequence>
<dbReference type="PROSITE" id="PS50893">
    <property type="entry name" value="ABC_TRANSPORTER_2"/>
    <property type="match status" value="2"/>
</dbReference>
<accession>A0ABW2ID97</accession>
<keyword evidence="1" id="KW-1003">Cell membrane</keyword>
<evidence type="ECO:0000256" key="5">
    <source>
        <dbReference type="ARBA" id="ARBA00022840"/>
    </source>
</evidence>
<dbReference type="GO" id="GO:0005524">
    <property type="term" value="F:ATP binding"/>
    <property type="evidence" value="ECO:0007669"/>
    <property type="project" value="UniProtKB-KW"/>
</dbReference>
<keyword evidence="5 7" id="KW-0067">ATP-binding</keyword>
<protein>
    <submittedName>
        <fullName evidence="7">ABC transporter ATP-binding protein</fullName>
    </submittedName>
</protein>
<evidence type="ECO:0000313" key="7">
    <source>
        <dbReference type="EMBL" id="MFC7288922.1"/>
    </source>
</evidence>
<dbReference type="RefSeq" id="WP_382272315.1">
    <property type="nucleotide sequence ID" value="NZ_JBHTBU010000002.1"/>
</dbReference>